<comment type="caution">
    <text evidence="13">The sequence shown here is derived from an EMBL/GenBank/DDBJ whole genome shotgun (WGS) entry which is preliminary data.</text>
</comment>
<keyword evidence="9" id="KW-0325">Glycoprotein</keyword>
<dbReference type="GO" id="GO:0006044">
    <property type="term" value="P:N-acetylglucosamine metabolic process"/>
    <property type="evidence" value="ECO:0007669"/>
    <property type="project" value="TreeGrafter"/>
</dbReference>
<evidence type="ECO:0000256" key="2">
    <source>
        <dbReference type="ARBA" id="ARBA00005530"/>
    </source>
</evidence>
<dbReference type="GO" id="GO:0000139">
    <property type="term" value="C:Golgi membrane"/>
    <property type="evidence" value="ECO:0007669"/>
    <property type="project" value="UniProtKB-SubCell"/>
</dbReference>
<dbReference type="SUPFAM" id="SSF52540">
    <property type="entry name" value="P-loop containing nucleoside triphosphate hydrolases"/>
    <property type="match status" value="1"/>
</dbReference>
<evidence type="ECO:0000256" key="11">
    <source>
        <dbReference type="SAM" id="Phobius"/>
    </source>
</evidence>
<organism evidence="13 14">
    <name type="scientific">Coregonus suidteri</name>
    <dbReference type="NCBI Taxonomy" id="861788"/>
    <lineage>
        <taxon>Eukaryota</taxon>
        <taxon>Metazoa</taxon>
        <taxon>Chordata</taxon>
        <taxon>Craniata</taxon>
        <taxon>Vertebrata</taxon>
        <taxon>Euteleostomi</taxon>
        <taxon>Actinopterygii</taxon>
        <taxon>Neopterygii</taxon>
        <taxon>Teleostei</taxon>
        <taxon>Protacanthopterygii</taxon>
        <taxon>Salmoniformes</taxon>
        <taxon>Salmonidae</taxon>
        <taxon>Coregoninae</taxon>
        <taxon>Coregonus</taxon>
    </lineage>
</organism>
<keyword evidence="5" id="KW-0735">Signal-anchor</keyword>
<evidence type="ECO:0000313" key="14">
    <source>
        <dbReference type="Proteomes" id="UP001356427"/>
    </source>
</evidence>
<feature type="transmembrane region" description="Helical" evidence="11">
    <location>
        <begin position="23"/>
        <end position="43"/>
    </location>
</feature>
<dbReference type="PANTHER" id="PTHR10704">
    <property type="entry name" value="CARBOHYDRATE SULFOTRANSFERASE"/>
    <property type="match status" value="1"/>
</dbReference>
<feature type="transmembrane region" description="Helical" evidence="11">
    <location>
        <begin position="291"/>
        <end position="311"/>
    </location>
</feature>
<dbReference type="GO" id="GO:0001517">
    <property type="term" value="F:N-acetylglucosamine 6-O-sulfotransferase activity"/>
    <property type="evidence" value="ECO:0007669"/>
    <property type="project" value="UniProtKB-ARBA"/>
</dbReference>
<name>A0AAN8QZ55_9TELE</name>
<dbReference type="FunFam" id="3.40.50.300:FF:000703">
    <property type="entry name" value="Sulfotransferase"/>
    <property type="match status" value="1"/>
</dbReference>
<evidence type="ECO:0000313" key="13">
    <source>
        <dbReference type="EMBL" id="KAK6320314.1"/>
    </source>
</evidence>
<keyword evidence="3" id="KW-0808">Transferase</keyword>
<keyword evidence="7" id="KW-0333">Golgi apparatus</keyword>
<evidence type="ECO:0000256" key="8">
    <source>
        <dbReference type="ARBA" id="ARBA00023136"/>
    </source>
</evidence>
<proteinExistence type="inferred from homology"/>
<reference evidence="13 14" key="1">
    <citation type="submission" date="2021-04" db="EMBL/GenBank/DDBJ databases">
        <authorList>
            <person name="De Guttry C."/>
            <person name="Zahm M."/>
            <person name="Klopp C."/>
            <person name="Cabau C."/>
            <person name="Louis A."/>
            <person name="Berthelot C."/>
            <person name="Parey E."/>
            <person name="Roest Crollius H."/>
            <person name="Montfort J."/>
            <person name="Robinson-Rechavi M."/>
            <person name="Bucao C."/>
            <person name="Bouchez O."/>
            <person name="Gislard M."/>
            <person name="Lluch J."/>
            <person name="Milhes M."/>
            <person name="Lampietro C."/>
            <person name="Lopez Roques C."/>
            <person name="Donnadieu C."/>
            <person name="Braasch I."/>
            <person name="Desvignes T."/>
            <person name="Postlethwait J."/>
            <person name="Bobe J."/>
            <person name="Wedekind C."/>
            <person name="Guiguen Y."/>
        </authorList>
    </citation>
    <scope>NUCLEOTIDE SEQUENCE [LARGE SCALE GENOMIC DNA]</scope>
    <source>
        <strain evidence="13">Cs_M1</strain>
        <tissue evidence="13">Blood</tissue>
    </source>
</reference>
<dbReference type="InterPro" id="IPR051135">
    <property type="entry name" value="Gal/GlcNAc/GalNAc_ST"/>
</dbReference>
<evidence type="ECO:0000256" key="5">
    <source>
        <dbReference type="ARBA" id="ARBA00022968"/>
    </source>
</evidence>
<accession>A0AAN8QZ55</accession>
<dbReference type="EMBL" id="JAGTTL010000007">
    <property type="protein sequence ID" value="KAK6320314.1"/>
    <property type="molecule type" value="Genomic_DNA"/>
</dbReference>
<feature type="domain" description="Sulfotransferase" evidence="12">
    <location>
        <begin position="326"/>
        <end position="639"/>
    </location>
</feature>
<keyword evidence="14" id="KW-1185">Reference proteome</keyword>
<evidence type="ECO:0000256" key="9">
    <source>
        <dbReference type="ARBA" id="ARBA00023180"/>
    </source>
</evidence>
<evidence type="ECO:0000256" key="4">
    <source>
        <dbReference type="ARBA" id="ARBA00022692"/>
    </source>
</evidence>
<dbReference type="PANTHER" id="PTHR10704:SF4">
    <property type="entry name" value="CARBOHYDRATE SULFOTRANSFERASE 6"/>
    <property type="match status" value="1"/>
</dbReference>
<dbReference type="Gene3D" id="3.40.50.300">
    <property type="entry name" value="P-loop containing nucleotide triphosphate hydrolases"/>
    <property type="match status" value="1"/>
</dbReference>
<evidence type="ECO:0000256" key="7">
    <source>
        <dbReference type="ARBA" id="ARBA00023034"/>
    </source>
</evidence>
<evidence type="ECO:0000256" key="6">
    <source>
        <dbReference type="ARBA" id="ARBA00022989"/>
    </source>
</evidence>
<dbReference type="InterPro" id="IPR019306">
    <property type="entry name" value="TMEM231"/>
</dbReference>
<dbReference type="Proteomes" id="UP001356427">
    <property type="component" value="Unassembled WGS sequence"/>
</dbReference>
<keyword evidence="6 11" id="KW-1133">Transmembrane helix</keyword>
<evidence type="ECO:0000256" key="10">
    <source>
        <dbReference type="ARBA" id="ARBA00023277"/>
    </source>
</evidence>
<dbReference type="AlphaFoldDB" id="A0AAN8QZ55"/>
<evidence type="ECO:0000256" key="3">
    <source>
        <dbReference type="ARBA" id="ARBA00022679"/>
    </source>
</evidence>
<dbReference type="GO" id="GO:0006790">
    <property type="term" value="P:sulfur compound metabolic process"/>
    <property type="evidence" value="ECO:0007669"/>
    <property type="project" value="TreeGrafter"/>
</dbReference>
<dbReference type="Pfam" id="PF00685">
    <property type="entry name" value="Sulfotransfer_1"/>
    <property type="match status" value="1"/>
</dbReference>
<comment type="subcellular location">
    <subcellularLocation>
        <location evidence="1">Golgi apparatus membrane</location>
        <topology evidence="1">Single-pass type II membrane protein</topology>
    </subcellularLocation>
</comment>
<evidence type="ECO:0000259" key="12">
    <source>
        <dbReference type="Pfam" id="PF00685"/>
    </source>
</evidence>
<evidence type="ECO:0000256" key="1">
    <source>
        <dbReference type="ARBA" id="ARBA00004323"/>
    </source>
</evidence>
<dbReference type="InterPro" id="IPR000863">
    <property type="entry name" value="Sulfotransferase_dom"/>
</dbReference>
<keyword evidence="10" id="KW-0119">Carbohydrate metabolism</keyword>
<gene>
    <name evidence="13" type="ORF">J4Q44_G00094210</name>
</gene>
<keyword evidence="8 11" id="KW-0472">Membrane</keyword>
<protein>
    <recommendedName>
        <fullName evidence="12">Sulfotransferase domain-containing protein</fullName>
    </recommendedName>
</protein>
<keyword evidence="4 11" id="KW-0812">Transmembrane</keyword>
<comment type="similarity">
    <text evidence="2">Belongs to the sulfotransferase 1 family. Gal/GlcNAc/GalNAc subfamily.</text>
</comment>
<dbReference type="Pfam" id="PF10149">
    <property type="entry name" value="TM231"/>
    <property type="match status" value="1"/>
</dbReference>
<dbReference type="InterPro" id="IPR027417">
    <property type="entry name" value="P-loop_NTPase"/>
</dbReference>
<sequence length="680" mass="77548">MAFYEVYSHPASIRYKTSVCTKATLFLGIVLCLTYIPPLLVAYRSQGFWVKRSTYEEQPVVRFQYKALIIAATSTSGDYVAWSTFPNFNNMQGTNLRIPSISVREEDQNQDGKLDRLKFRLDLPLRPDEQVYSIQLLLTFSYQLFRMSTVVMQTLAFVQHSSSVPGSQLFISGDLRLQQRTPLPHRGLHTVYNVSVIDGASPFASAYDLANVIGSYQDRNLTTFLSCPSPVWTMGRAAGTPFQINAEVRYPVEYVSELSSLIGVSSTSNTPEKQLTQRVSSMPRFRLTPPAMVFLLLLQGVAVVLLFGWYIRLLPCGSPPSQGKVHVLLLSSWRSGSSFLGQVFSQHPSVFYLMEPSWHVWTTLQMPGARALRMAVRDLMRSVFQCDMSVMDAYTPAQHNMSALFMWSHSRALCSPPACQLTPRHLFSNETECKRKCDRPGLQGAEEACQTYSHVVLKEVRFFELDSLYPLLQDPTLDLRIIHLVRDPRAVARSREQSAKALVKDNALVLEEGNTKVVDTQYRVMQEICRSHVRIHERAMLKPPDFLRGRYKMVRYEDMVRDPLTEIDSMYQFVGLEMTQSLQEWIYKVTHGKGKGTKKEAFQITSRNAADVSQAWRTTLPHGKVRHIQEVCKGAMSLLGYRTVASEKEQKKLDVDLLTPRERYHFSWLPSKTDNIKNNE</sequence>